<dbReference type="GO" id="GO:0005776">
    <property type="term" value="C:autophagosome"/>
    <property type="evidence" value="ECO:0007669"/>
    <property type="project" value="TreeGrafter"/>
</dbReference>
<dbReference type="AlphaFoldDB" id="A0A351R835"/>
<sequence>MTSTKNLTSANLALTAGYQLHDYEITKVLSSGGFSFVYLARDKEKNVVAIKEYLPTSIAVRADSATVQPNAEDIALFRHGLKCFFDEGLALAKIEHKNIVRVLNFFRANETVYMVMQYERGKSLQEYILSQSEPVSEKFIRRVFSELSNGLREVHTQKLLHLDIKPANIYIRLDGSPVLLDFGSSRQALSENQAKISPSYTPGFAPPEQYYDRKLLGPWSDIYSIGATMYSCLTRTSPLAANQRIKNDLLVPAVKIGKDHYSQDLLQTIDKCLSLDYLKRPQSVFSLQKSLLENMPKTDKKAGIVHRVMNVLNKSISLNSNKSQ</sequence>
<organism evidence="6 7">
    <name type="scientific">Methylotenera mobilis</name>
    <dbReference type="NCBI Taxonomy" id="359408"/>
    <lineage>
        <taxon>Bacteria</taxon>
        <taxon>Pseudomonadati</taxon>
        <taxon>Pseudomonadota</taxon>
        <taxon>Betaproteobacteria</taxon>
        <taxon>Nitrosomonadales</taxon>
        <taxon>Methylophilaceae</taxon>
        <taxon>Methylotenera</taxon>
    </lineage>
</organism>
<keyword evidence="1" id="KW-0808">Transferase</keyword>
<name>A0A351R835_9PROT</name>
<dbReference type="EMBL" id="DNAA01000013">
    <property type="protein sequence ID" value="HBA08206.1"/>
    <property type="molecule type" value="Genomic_DNA"/>
</dbReference>
<accession>A0A351R835</accession>
<dbReference type="GO" id="GO:0005829">
    <property type="term" value="C:cytosol"/>
    <property type="evidence" value="ECO:0007669"/>
    <property type="project" value="TreeGrafter"/>
</dbReference>
<dbReference type="SMART" id="SM00220">
    <property type="entry name" value="S_TKc"/>
    <property type="match status" value="1"/>
</dbReference>
<proteinExistence type="predicted"/>
<dbReference type="PROSITE" id="PS00108">
    <property type="entry name" value="PROTEIN_KINASE_ST"/>
    <property type="match status" value="1"/>
</dbReference>
<dbReference type="Proteomes" id="UP000264313">
    <property type="component" value="Unassembled WGS sequence"/>
</dbReference>
<dbReference type="STRING" id="1132855.GCA_000384255_00035"/>
<dbReference type="GO" id="GO:0016020">
    <property type="term" value="C:membrane"/>
    <property type="evidence" value="ECO:0007669"/>
    <property type="project" value="TreeGrafter"/>
</dbReference>
<feature type="domain" description="Protein kinase" evidence="5">
    <location>
        <begin position="23"/>
        <end position="292"/>
    </location>
</feature>
<evidence type="ECO:0000256" key="3">
    <source>
        <dbReference type="ARBA" id="ARBA00022777"/>
    </source>
</evidence>
<dbReference type="Gene3D" id="1.10.510.10">
    <property type="entry name" value="Transferase(Phosphotransferase) domain 1"/>
    <property type="match status" value="1"/>
</dbReference>
<evidence type="ECO:0000256" key="1">
    <source>
        <dbReference type="ARBA" id="ARBA00022679"/>
    </source>
</evidence>
<evidence type="ECO:0000313" key="7">
    <source>
        <dbReference type="Proteomes" id="UP000264313"/>
    </source>
</evidence>
<dbReference type="GO" id="GO:0004674">
    <property type="term" value="F:protein serine/threonine kinase activity"/>
    <property type="evidence" value="ECO:0007669"/>
    <property type="project" value="UniProtKB-KW"/>
</dbReference>
<dbReference type="PROSITE" id="PS50011">
    <property type="entry name" value="PROTEIN_KINASE_DOM"/>
    <property type="match status" value="1"/>
</dbReference>
<dbReference type="InterPro" id="IPR000719">
    <property type="entry name" value="Prot_kinase_dom"/>
</dbReference>
<dbReference type="PANTHER" id="PTHR24348:SF22">
    <property type="entry name" value="NON-SPECIFIC SERINE_THREONINE PROTEIN KINASE"/>
    <property type="match status" value="1"/>
</dbReference>
<dbReference type="PANTHER" id="PTHR24348">
    <property type="entry name" value="SERINE/THREONINE-PROTEIN KINASE UNC-51-RELATED"/>
    <property type="match status" value="1"/>
</dbReference>
<evidence type="ECO:0000259" key="5">
    <source>
        <dbReference type="PROSITE" id="PS50011"/>
    </source>
</evidence>
<evidence type="ECO:0000256" key="2">
    <source>
        <dbReference type="ARBA" id="ARBA00022741"/>
    </source>
</evidence>
<dbReference type="Pfam" id="PF00069">
    <property type="entry name" value="Pkinase"/>
    <property type="match status" value="1"/>
</dbReference>
<keyword evidence="2" id="KW-0547">Nucleotide-binding</keyword>
<evidence type="ECO:0000256" key="4">
    <source>
        <dbReference type="ARBA" id="ARBA00022840"/>
    </source>
</evidence>
<gene>
    <name evidence="6" type="ORF">DCW48_00480</name>
</gene>
<evidence type="ECO:0000313" key="6">
    <source>
        <dbReference type="EMBL" id="HBA08206.1"/>
    </source>
</evidence>
<dbReference type="InterPro" id="IPR008271">
    <property type="entry name" value="Ser/Thr_kinase_AS"/>
</dbReference>
<comment type="caution">
    <text evidence="6">The sequence shown here is derived from an EMBL/GenBank/DDBJ whole genome shotgun (WGS) entry which is preliminary data.</text>
</comment>
<keyword evidence="3 6" id="KW-0418">Kinase</keyword>
<dbReference type="GO" id="GO:0005524">
    <property type="term" value="F:ATP binding"/>
    <property type="evidence" value="ECO:0007669"/>
    <property type="project" value="UniProtKB-KW"/>
</dbReference>
<dbReference type="InterPro" id="IPR045269">
    <property type="entry name" value="Atg1-like"/>
</dbReference>
<keyword evidence="4" id="KW-0067">ATP-binding</keyword>
<dbReference type="SUPFAM" id="SSF56112">
    <property type="entry name" value="Protein kinase-like (PK-like)"/>
    <property type="match status" value="1"/>
</dbReference>
<reference evidence="6 7" key="1">
    <citation type="journal article" date="2018" name="Nat. Biotechnol.">
        <title>A standardized bacterial taxonomy based on genome phylogeny substantially revises the tree of life.</title>
        <authorList>
            <person name="Parks D.H."/>
            <person name="Chuvochina M."/>
            <person name="Waite D.W."/>
            <person name="Rinke C."/>
            <person name="Skarshewski A."/>
            <person name="Chaumeil P.A."/>
            <person name="Hugenholtz P."/>
        </authorList>
    </citation>
    <scope>NUCLEOTIDE SEQUENCE [LARGE SCALE GENOMIC DNA]</scope>
    <source>
        <strain evidence="6">UBA9958</strain>
    </source>
</reference>
<dbReference type="GO" id="GO:0000407">
    <property type="term" value="C:phagophore assembly site"/>
    <property type="evidence" value="ECO:0007669"/>
    <property type="project" value="TreeGrafter"/>
</dbReference>
<dbReference type="InterPro" id="IPR011009">
    <property type="entry name" value="Kinase-like_dom_sf"/>
</dbReference>
<keyword evidence="6" id="KW-0723">Serine/threonine-protein kinase</keyword>
<protein>
    <submittedName>
        <fullName evidence="6">Serine/threonine protein kinase</fullName>
    </submittedName>
</protein>
<dbReference type="CDD" id="cd14014">
    <property type="entry name" value="STKc_PknB_like"/>
    <property type="match status" value="1"/>
</dbReference>